<evidence type="ECO:0000256" key="5">
    <source>
        <dbReference type="ARBA" id="ARBA00022915"/>
    </source>
</evidence>
<evidence type="ECO:0000256" key="10">
    <source>
        <dbReference type="ARBA" id="ARBA00038983"/>
    </source>
</evidence>
<proteinExistence type="inferred from homology"/>
<dbReference type="PROSITE" id="PS01298">
    <property type="entry name" value="DAPB"/>
    <property type="match status" value="1"/>
</dbReference>
<keyword evidence="7 13" id="KW-0520">NAD</keyword>
<dbReference type="InterPro" id="IPR036291">
    <property type="entry name" value="NAD(P)-bd_dom_sf"/>
</dbReference>
<feature type="active site" description="Proton donor" evidence="13">
    <location>
        <position position="148"/>
    </location>
</feature>
<dbReference type="Proteomes" id="UP000255335">
    <property type="component" value="Unassembled WGS sequence"/>
</dbReference>
<name>A0A377JQ09_9HELI</name>
<keyword evidence="2 13" id="KW-0963">Cytoplasm</keyword>
<feature type="active site" description="Proton donor/acceptor" evidence="13">
    <location>
        <position position="144"/>
    </location>
</feature>
<dbReference type="InterPro" id="IPR000846">
    <property type="entry name" value="DapB_N"/>
</dbReference>
<evidence type="ECO:0000256" key="1">
    <source>
        <dbReference type="ARBA" id="ARBA00006642"/>
    </source>
</evidence>
<dbReference type="Pfam" id="PF01113">
    <property type="entry name" value="DapB_N"/>
    <property type="match status" value="1"/>
</dbReference>
<comment type="catalytic activity">
    <reaction evidence="11 13">
        <text>(S)-2,3,4,5-tetrahydrodipicolinate + NADP(+) + H2O = (2S,4S)-4-hydroxy-2,3,4,5-tetrahydrodipicolinate + NADPH + H(+)</text>
        <dbReference type="Rhea" id="RHEA:35331"/>
        <dbReference type="ChEBI" id="CHEBI:15377"/>
        <dbReference type="ChEBI" id="CHEBI:15378"/>
        <dbReference type="ChEBI" id="CHEBI:16845"/>
        <dbReference type="ChEBI" id="CHEBI:57783"/>
        <dbReference type="ChEBI" id="CHEBI:58349"/>
        <dbReference type="ChEBI" id="CHEBI:67139"/>
        <dbReference type="EC" id="1.17.1.8"/>
    </reaction>
</comment>
<evidence type="ECO:0000313" key="16">
    <source>
        <dbReference type="EMBL" id="STP09818.1"/>
    </source>
</evidence>
<evidence type="ECO:0000256" key="11">
    <source>
        <dbReference type="ARBA" id="ARBA00049080"/>
    </source>
</evidence>
<evidence type="ECO:0000256" key="9">
    <source>
        <dbReference type="ARBA" id="ARBA00037922"/>
    </source>
</evidence>
<dbReference type="FunFam" id="3.30.360.10:FF:000004">
    <property type="entry name" value="4-hydroxy-tetrahydrodipicolinate reductase"/>
    <property type="match status" value="1"/>
</dbReference>
<evidence type="ECO:0000259" key="15">
    <source>
        <dbReference type="Pfam" id="PF05173"/>
    </source>
</evidence>
<evidence type="ECO:0000256" key="4">
    <source>
        <dbReference type="ARBA" id="ARBA00022857"/>
    </source>
</evidence>
<feature type="domain" description="Dihydrodipicolinate reductase C-terminal" evidence="15">
    <location>
        <begin position="118"/>
        <end position="253"/>
    </location>
</feature>
<dbReference type="PANTHER" id="PTHR20836:SF0">
    <property type="entry name" value="4-HYDROXY-TETRAHYDRODIPICOLINATE REDUCTASE 1, CHLOROPLASTIC-RELATED"/>
    <property type="match status" value="1"/>
</dbReference>
<dbReference type="EMBL" id="UGHZ01000001">
    <property type="protein sequence ID" value="STP09818.1"/>
    <property type="molecule type" value="Genomic_DNA"/>
</dbReference>
<keyword evidence="8 13" id="KW-0457">Lysine biosynthesis</keyword>
<feature type="binding site" evidence="13">
    <location>
        <begin position="88"/>
        <end position="90"/>
    </location>
    <ligand>
        <name>NAD(+)</name>
        <dbReference type="ChEBI" id="CHEBI:57540"/>
    </ligand>
</feature>
<comment type="catalytic activity">
    <reaction evidence="12 13">
        <text>(S)-2,3,4,5-tetrahydrodipicolinate + NAD(+) + H2O = (2S,4S)-4-hydroxy-2,3,4,5-tetrahydrodipicolinate + NADH + H(+)</text>
        <dbReference type="Rhea" id="RHEA:35323"/>
        <dbReference type="ChEBI" id="CHEBI:15377"/>
        <dbReference type="ChEBI" id="CHEBI:15378"/>
        <dbReference type="ChEBI" id="CHEBI:16845"/>
        <dbReference type="ChEBI" id="CHEBI:57540"/>
        <dbReference type="ChEBI" id="CHEBI:57945"/>
        <dbReference type="ChEBI" id="CHEBI:67139"/>
        <dbReference type="EC" id="1.17.1.8"/>
    </reaction>
</comment>
<feature type="binding site" evidence="13">
    <location>
        <position position="35"/>
    </location>
    <ligand>
        <name>NADP(+)</name>
        <dbReference type="ChEBI" id="CHEBI:58349"/>
    </ligand>
</feature>
<comment type="caution">
    <text evidence="13">Was originally thought to be a dihydrodipicolinate reductase (DHDPR), catalyzing the conversion of dihydrodipicolinate to tetrahydrodipicolinate. However, it was shown in E.coli that the substrate of the enzymatic reaction is not dihydrodipicolinate (DHDP) but in fact (2S,4S)-4-hydroxy-2,3,4,5-tetrahydrodipicolinic acid (HTPA), the product released by the DapA-catalyzed reaction.</text>
</comment>
<dbReference type="InterPro" id="IPR022663">
    <property type="entry name" value="DapB_C"/>
</dbReference>
<evidence type="ECO:0000256" key="6">
    <source>
        <dbReference type="ARBA" id="ARBA00023002"/>
    </source>
</evidence>
<dbReference type="PIRSF" id="PIRSF000161">
    <property type="entry name" value="DHPR"/>
    <property type="match status" value="1"/>
</dbReference>
<keyword evidence="3 13" id="KW-0028">Amino-acid biosynthesis</keyword>
<comment type="similarity">
    <text evidence="1 13">Belongs to the DapB family.</text>
</comment>
<dbReference type="GO" id="GO:0051287">
    <property type="term" value="F:NAD binding"/>
    <property type="evidence" value="ECO:0007669"/>
    <property type="project" value="UniProtKB-UniRule"/>
</dbReference>
<dbReference type="EC" id="1.17.1.8" evidence="10 13"/>
<evidence type="ECO:0000256" key="2">
    <source>
        <dbReference type="ARBA" id="ARBA00022490"/>
    </source>
</evidence>
<dbReference type="Pfam" id="PF05173">
    <property type="entry name" value="DapB_C"/>
    <property type="match status" value="1"/>
</dbReference>
<feature type="binding site" evidence="13">
    <location>
        <begin position="112"/>
        <end position="115"/>
    </location>
    <ligand>
        <name>NAD(+)</name>
        <dbReference type="ChEBI" id="CHEBI:57540"/>
    </ligand>
</feature>
<dbReference type="Gene3D" id="3.30.360.10">
    <property type="entry name" value="Dihydrodipicolinate Reductase, domain 2"/>
    <property type="match status" value="1"/>
</dbReference>
<feature type="binding site" evidence="13">
    <location>
        <position position="145"/>
    </location>
    <ligand>
        <name>(S)-2,3,4,5-tetrahydrodipicolinate</name>
        <dbReference type="ChEBI" id="CHEBI:16845"/>
    </ligand>
</feature>
<dbReference type="AlphaFoldDB" id="A0A377JQ09"/>
<comment type="subcellular location">
    <subcellularLocation>
        <location evidence="13">Cytoplasm</location>
    </subcellularLocation>
</comment>
<dbReference type="UniPathway" id="UPA00034">
    <property type="reaction ID" value="UER00018"/>
</dbReference>
<protein>
    <recommendedName>
        <fullName evidence="10 13">4-hydroxy-tetrahydrodipicolinate reductase</fullName>
        <shortName evidence="13">HTPA reductase</shortName>
        <ecNumber evidence="10 13">1.17.1.8</ecNumber>
    </recommendedName>
</protein>
<dbReference type="SUPFAM" id="SSF51735">
    <property type="entry name" value="NAD(P)-binding Rossmann-fold domains"/>
    <property type="match status" value="1"/>
</dbReference>
<reference evidence="16 17" key="1">
    <citation type="submission" date="2018-06" db="EMBL/GenBank/DDBJ databases">
        <authorList>
            <consortium name="Pathogen Informatics"/>
            <person name="Doyle S."/>
        </authorList>
    </citation>
    <scope>NUCLEOTIDE SEQUENCE [LARGE SCALE GENOMIC DNA]</scope>
    <source>
        <strain evidence="16 17">NCTC12221</strain>
    </source>
</reference>
<dbReference type="SUPFAM" id="SSF55347">
    <property type="entry name" value="Glyceraldehyde-3-phosphate dehydrogenase-like, C-terminal domain"/>
    <property type="match status" value="1"/>
</dbReference>
<gene>
    <name evidence="13 16" type="primary">dapB</name>
    <name evidence="16" type="ORF">NCTC12221_01266</name>
</gene>
<evidence type="ECO:0000256" key="13">
    <source>
        <dbReference type="HAMAP-Rule" id="MF_00102"/>
    </source>
</evidence>
<dbReference type="InterPro" id="IPR022664">
    <property type="entry name" value="DapB_N_CS"/>
</dbReference>
<feature type="binding site" evidence="13">
    <location>
        <begin position="8"/>
        <end position="13"/>
    </location>
    <ligand>
        <name>NAD(+)</name>
        <dbReference type="ChEBI" id="CHEBI:57540"/>
    </ligand>
</feature>
<evidence type="ECO:0000256" key="12">
    <source>
        <dbReference type="ARBA" id="ARBA00049396"/>
    </source>
</evidence>
<dbReference type="GO" id="GO:0005829">
    <property type="term" value="C:cytosol"/>
    <property type="evidence" value="ECO:0007669"/>
    <property type="project" value="TreeGrafter"/>
</dbReference>
<comment type="caution">
    <text evidence="13">Lacks conserved residue(s) required for the propagation of feature annotation.</text>
</comment>
<dbReference type="Gene3D" id="3.40.50.720">
    <property type="entry name" value="NAD(P)-binding Rossmann-like Domain"/>
    <property type="match status" value="1"/>
</dbReference>
<comment type="subunit">
    <text evidence="13">Homotetramer.</text>
</comment>
<dbReference type="NCBIfam" id="TIGR00036">
    <property type="entry name" value="dapB"/>
    <property type="match status" value="1"/>
</dbReference>
<dbReference type="PANTHER" id="PTHR20836">
    <property type="entry name" value="DIHYDRODIPICOLINATE REDUCTASE"/>
    <property type="match status" value="1"/>
</dbReference>
<sequence length="255" mass="27820">MLKVGIFGATGRVGRLLIEEILNHDRLNLSSVYVRNELQYSLPSSTMVTKDFKIFLESSDVIIDFSSASATKALLEVALHSPTPLVIGTTGLDNDTKHLLENASTKMPILYATNMSKGVAMLNKIAALVSSTLKESDIEICEIHHRHKKDAPSGTALSLAESCAKARNLSLEKVQVSGRCGMIGERKKDEIAVMSLRGGDVAGRHTIGFYLDGEYLELTHNATSRLTFAKGAIDMAEWIVKQKNGLYSIQDALQL</sequence>
<keyword evidence="5 13" id="KW-0220">Diaminopimelate biosynthesis</keyword>
<organism evidence="16 17">
    <name type="scientific">Helicobacter cinaedi</name>
    <dbReference type="NCBI Taxonomy" id="213"/>
    <lineage>
        <taxon>Bacteria</taxon>
        <taxon>Pseudomonadati</taxon>
        <taxon>Campylobacterota</taxon>
        <taxon>Epsilonproteobacteria</taxon>
        <taxon>Campylobacterales</taxon>
        <taxon>Helicobacteraceae</taxon>
        <taxon>Helicobacter</taxon>
    </lineage>
</organism>
<evidence type="ECO:0000256" key="7">
    <source>
        <dbReference type="ARBA" id="ARBA00023027"/>
    </source>
</evidence>
<evidence type="ECO:0000256" key="3">
    <source>
        <dbReference type="ARBA" id="ARBA00022605"/>
    </source>
</evidence>
<evidence type="ECO:0000259" key="14">
    <source>
        <dbReference type="Pfam" id="PF01113"/>
    </source>
</evidence>
<dbReference type="GO" id="GO:0019877">
    <property type="term" value="P:diaminopimelate biosynthetic process"/>
    <property type="evidence" value="ECO:0007669"/>
    <property type="project" value="UniProtKB-UniRule"/>
</dbReference>
<dbReference type="HAMAP" id="MF_00102">
    <property type="entry name" value="DapB"/>
    <property type="match status" value="1"/>
</dbReference>
<dbReference type="GO" id="GO:0009089">
    <property type="term" value="P:lysine biosynthetic process via diaminopimelate"/>
    <property type="evidence" value="ECO:0007669"/>
    <property type="project" value="UniProtKB-UniRule"/>
</dbReference>
<keyword evidence="6 13" id="KW-0560">Oxidoreductase</keyword>
<comment type="pathway">
    <text evidence="9 13">Amino-acid biosynthesis; L-lysine biosynthesis via DAP pathway; (S)-tetrahydrodipicolinate from L-aspartate: step 4/4.</text>
</comment>
<evidence type="ECO:0000313" key="17">
    <source>
        <dbReference type="Proteomes" id="UP000255335"/>
    </source>
</evidence>
<keyword evidence="4 13" id="KW-0521">NADP</keyword>
<dbReference type="GO" id="GO:0008839">
    <property type="term" value="F:4-hydroxy-tetrahydrodipicolinate reductase"/>
    <property type="evidence" value="ECO:0007669"/>
    <property type="project" value="UniProtKB-UniRule"/>
</dbReference>
<dbReference type="GO" id="GO:0016726">
    <property type="term" value="F:oxidoreductase activity, acting on CH or CH2 groups, NAD or NADP as acceptor"/>
    <property type="evidence" value="ECO:0007669"/>
    <property type="project" value="UniProtKB-UniRule"/>
</dbReference>
<dbReference type="CDD" id="cd02274">
    <property type="entry name" value="DHDPR_N"/>
    <property type="match status" value="1"/>
</dbReference>
<dbReference type="InterPro" id="IPR023940">
    <property type="entry name" value="DHDPR_bac"/>
</dbReference>
<comment type="function">
    <text evidence="13">Catalyzes the conversion of 4-hydroxy-tetrahydrodipicolinate (HTPA) to tetrahydrodipicolinate.</text>
</comment>
<evidence type="ECO:0000256" key="8">
    <source>
        <dbReference type="ARBA" id="ARBA00023154"/>
    </source>
</evidence>
<accession>A0A377JQ09</accession>
<dbReference type="RefSeq" id="WP_115026419.1">
    <property type="nucleotide sequence ID" value="NZ_UGHZ01000001.1"/>
</dbReference>
<dbReference type="GO" id="GO:0050661">
    <property type="term" value="F:NADP binding"/>
    <property type="evidence" value="ECO:0007669"/>
    <property type="project" value="UniProtKB-UniRule"/>
</dbReference>
<feature type="domain" description="Dihydrodipicolinate reductase N-terminal" evidence="14">
    <location>
        <begin position="3"/>
        <end position="115"/>
    </location>
</feature>
<feature type="binding site" evidence="13">
    <location>
        <begin position="154"/>
        <end position="155"/>
    </location>
    <ligand>
        <name>(S)-2,3,4,5-tetrahydrodipicolinate</name>
        <dbReference type="ChEBI" id="CHEBI:16845"/>
    </ligand>
</feature>